<feature type="region of interest" description="Disordered" evidence="1">
    <location>
        <begin position="68"/>
        <end position="90"/>
    </location>
</feature>
<proteinExistence type="predicted"/>
<feature type="region of interest" description="Disordered" evidence="1">
    <location>
        <begin position="1"/>
        <end position="27"/>
    </location>
</feature>
<sequence length="90" mass="9332">MRQAGGRGEPAPVCSDPGPTMVKTTAGQRRLPPVPVCSPLSATNELNAGIAASIDSEANVFDEMETRVTVMPSPPPRASVHCSLSSVTRS</sequence>
<gene>
    <name evidence="2" type="ORF">NCGR_LOCUS64426</name>
</gene>
<dbReference type="EMBL" id="CAJGYO010000019">
    <property type="protein sequence ID" value="CAD6340328.1"/>
    <property type="molecule type" value="Genomic_DNA"/>
</dbReference>
<name>A0A811SCB6_9POAL</name>
<comment type="caution">
    <text evidence="2">The sequence shown here is derived from an EMBL/GenBank/DDBJ whole genome shotgun (WGS) entry which is preliminary data.</text>
</comment>
<reference evidence="2" key="1">
    <citation type="submission" date="2020-10" db="EMBL/GenBank/DDBJ databases">
        <authorList>
            <person name="Han B."/>
            <person name="Lu T."/>
            <person name="Zhao Q."/>
            <person name="Huang X."/>
            <person name="Zhao Y."/>
        </authorList>
    </citation>
    <scope>NUCLEOTIDE SEQUENCE</scope>
</reference>
<dbReference type="AlphaFoldDB" id="A0A811SCB6"/>
<evidence type="ECO:0000256" key="1">
    <source>
        <dbReference type="SAM" id="MobiDB-lite"/>
    </source>
</evidence>
<accession>A0A811SCB6</accession>
<dbReference type="Proteomes" id="UP000604825">
    <property type="component" value="Unassembled WGS sequence"/>
</dbReference>
<protein>
    <submittedName>
        <fullName evidence="2">Uncharacterized protein</fullName>
    </submittedName>
</protein>
<evidence type="ECO:0000313" key="3">
    <source>
        <dbReference type="Proteomes" id="UP000604825"/>
    </source>
</evidence>
<keyword evidence="3" id="KW-1185">Reference proteome</keyword>
<organism evidence="2 3">
    <name type="scientific">Miscanthus lutarioriparius</name>
    <dbReference type="NCBI Taxonomy" id="422564"/>
    <lineage>
        <taxon>Eukaryota</taxon>
        <taxon>Viridiplantae</taxon>
        <taxon>Streptophyta</taxon>
        <taxon>Embryophyta</taxon>
        <taxon>Tracheophyta</taxon>
        <taxon>Spermatophyta</taxon>
        <taxon>Magnoliopsida</taxon>
        <taxon>Liliopsida</taxon>
        <taxon>Poales</taxon>
        <taxon>Poaceae</taxon>
        <taxon>PACMAD clade</taxon>
        <taxon>Panicoideae</taxon>
        <taxon>Andropogonodae</taxon>
        <taxon>Andropogoneae</taxon>
        <taxon>Saccharinae</taxon>
        <taxon>Miscanthus</taxon>
    </lineage>
</organism>
<evidence type="ECO:0000313" key="2">
    <source>
        <dbReference type="EMBL" id="CAD6340328.1"/>
    </source>
</evidence>